<dbReference type="RefSeq" id="WP_052715225.1">
    <property type="nucleotide sequence ID" value="NZ_VDDC01000016.1"/>
</dbReference>
<proteinExistence type="predicted"/>
<name>A0A5C4R6Q6_9RHOB</name>
<comment type="caution">
    <text evidence="1">The sequence shown here is derived from an EMBL/GenBank/DDBJ whole genome shotgun (WGS) entry which is preliminary data.</text>
</comment>
<dbReference type="Proteomes" id="UP000304880">
    <property type="component" value="Unassembled WGS sequence"/>
</dbReference>
<evidence type="ECO:0000313" key="2">
    <source>
        <dbReference type="Proteomes" id="UP000304880"/>
    </source>
</evidence>
<organism evidence="1 2">
    <name type="scientific">Paracoccus haeundaensis</name>
    <dbReference type="NCBI Taxonomy" id="225362"/>
    <lineage>
        <taxon>Bacteria</taxon>
        <taxon>Pseudomonadati</taxon>
        <taxon>Pseudomonadota</taxon>
        <taxon>Alphaproteobacteria</taxon>
        <taxon>Rhodobacterales</taxon>
        <taxon>Paracoccaceae</taxon>
        <taxon>Paracoccus</taxon>
    </lineage>
</organism>
<reference evidence="1 2" key="1">
    <citation type="submission" date="2019-06" db="EMBL/GenBank/DDBJ databases">
        <authorList>
            <person name="Li J."/>
        </authorList>
    </citation>
    <scope>NUCLEOTIDE SEQUENCE [LARGE SCALE GENOMIC DNA]</scope>
    <source>
        <strain evidence="1 2">CGMCC 1.8012</strain>
    </source>
</reference>
<gene>
    <name evidence="1" type="ORF">FHD67_10625</name>
</gene>
<keyword evidence="2" id="KW-1185">Reference proteome</keyword>
<accession>A0A5C4R6Q6</accession>
<dbReference type="Pfam" id="PF19888">
    <property type="entry name" value="DUF6361"/>
    <property type="match status" value="1"/>
</dbReference>
<dbReference type="EMBL" id="VDDC01000016">
    <property type="protein sequence ID" value="TNH39374.1"/>
    <property type="molecule type" value="Genomic_DNA"/>
</dbReference>
<protein>
    <submittedName>
        <fullName evidence="1">Uncharacterized protein</fullName>
    </submittedName>
</protein>
<sequence length="389" mass="44140">MREARKFMNADQKGVRDEIGFLIIHQRYADRFFPGTSVLHTRLRYVLFVPWLYKDEQGKPSKGQQTQDSVKHREYLLTGRLKNEPFGVIGIRNYPSPVEQRPSQVYWGALQRWGIVREQDGSGPLSRYQVERIISGKASGPLKDDEGTLLNGMSWPFACPEPPGEWYQEGEGTLSFDLTPKEKKFLAKRLRSLTSPKNPGAPSIFSLLVGQDVSSSRTAWSPQIRDLVKSERPALERAGRAAALAAIGRAVYAAQGQTLCDTLDGSKRSSTQRDALPKVLKQWGAQAERLDWTAFLDDMQDKSEFSPVVSVALGNTLSWIRAGHSDPMRLEAVYRDAEIHRKGRRARLSRNQFGLDLRADWDNDHHPRGEPLHYRWDRVQMLLSDLVGE</sequence>
<evidence type="ECO:0000313" key="1">
    <source>
        <dbReference type="EMBL" id="TNH39374.1"/>
    </source>
</evidence>
<dbReference type="InterPro" id="IPR045941">
    <property type="entry name" value="DUF6361"/>
</dbReference>
<dbReference type="AlphaFoldDB" id="A0A5C4R6Q6"/>